<dbReference type="STRING" id="158441.A0A226E690"/>
<dbReference type="Proteomes" id="UP000198287">
    <property type="component" value="Unassembled WGS sequence"/>
</dbReference>
<dbReference type="PROSITE" id="PS50067">
    <property type="entry name" value="KINESIN_MOTOR_2"/>
    <property type="match status" value="1"/>
</dbReference>
<sequence>MGKKKVSPPKRPMPVYRTTLHRHGLGKTGFTSFALNKATKALSSVDSANTQRGNMKVVIRVRPENSRESCLKAKTIVHAVDSNMVLFDPPDDNPDFYYKGVKQSYQQGKRNKNIKFAFDNVYGPQSTNEEIFRDVINPMLDTLLSGFNCSVFAYGPTGSGKTHTMIGSLVNPGLTFQTVMELYRRLEEMVDEYETEVTVSYLEVYNETVRDLLQTTSGDLQLREDTNGVVVANLTVHKPQDSTALLNLLAQGNSVRSQHPTDLNAESSRSHAVFQVFIKLRSRFTELTNKYKSAKLVMVDLAGSEKGTATGFQGQRFREGASINKSLLALGNCINALSDGKKHIPYRDSKLTRILKDSLGGNCKTVMIANISPSSLSYDDSYNTLKYADRAKRIKFVLKKNTMSVSACLTQYTKVVDEMSHKIEILEKELSEYKSKKCYCKGEPIPESHIETVEIKNPPQPIIPIIAPVPAVTSVTSSNMETAIPTNVVQTINELAARRTEVMKTLSAASTTHYVTLSKIKTKERRIQTIQNLKSGSNISKMEKQVEAFTQQLEQAEAKRDQSKMVNSQINDQINQFRIEYENTVGTVPLTAPEYFEYQNTKMKCEKYFTLSHTRKSVTNYLVEECKKSEALLAEAVKMMSCHYLMCKHYKANTKKMDTDYEKFVASLCGTTVHWSTSDNNENMPISSVGSLEMILSDSALEDGIFFKRSAIAEDISVDAPMMPPHITMQALNPLIKSSQQGTSLNETRLMYPTPNTGTRYPTPQHDTRTRLDETITLSTHDMEFGE</sequence>
<dbReference type="InterPro" id="IPR036961">
    <property type="entry name" value="Kinesin_motor_dom_sf"/>
</dbReference>
<dbReference type="EMBL" id="LNIX01000006">
    <property type="protein sequence ID" value="OXA52848.1"/>
    <property type="molecule type" value="Genomic_DNA"/>
</dbReference>
<keyword evidence="2 10" id="KW-0493">Microtubule</keyword>
<dbReference type="PANTHER" id="PTHR47968">
    <property type="entry name" value="CENTROMERE PROTEIN E"/>
    <property type="match status" value="1"/>
</dbReference>
<dbReference type="PROSITE" id="PS00411">
    <property type="entry name" value="KINESIN_MOTOR_1"/>
    <property type="match status" value="1"/>
</dbReference>
<dbReference type="GO" id="GO:0003777">
    <property type="term" value="F:microtubule motor activity"/>
    <property type="evidence" value="ECO:0007669"/>
    <property type="project" value="InterPro"/>
</dbReference>
<dbReference type="InterPro" id="IPR019821">
    <property type="entry name" value="Kinesin_motor_CS"/>
</dbReference>
<evidence type="ECO:0000256" key="11">
    <source>
        <dbReference type="SAM" id="Coils"/>
    </source>
</evidence>
<dbReference type="InterPro" id="IPR027417">
    <property type="entry name" value="P-loop_NTPase"/>
</dbReference>
<evidence type="ECO:0000313" key="14">
    <source>
        <dbReference type="Proteomes" id="UP000198287"/>
    </source>
</evidence>
<evidence type="ECO:0000259" key="12">
    <source>
        <dbReference type="PROSITE" id="PS50067"/>
    </source>
</evidence>
<proteinExistence type="inferred from homology"/>
<dbReference type="AlphaFoldDB" id="A0A226E690"/>
<comment type="caution">
    <text evidence="13">The sequence shown here is derived from an EMBL/GenBank/DDBJ whole genome shotgun (WGS) entry which is preliminary data.</text>
</comment>
<evidence type="ECO:0000313" key="13">
    <source>
        <dbReference type="EMBL" id="OXA52848.1"/>
    </source>
</evidence>
<keyword evidence="6 9" id="KW-0505">Motor protein</keyword>
<dbReference type="InterPro" id="IPR001752">
    <property type="entry name" value="Kinesin_motor_dom"/>
</dbReference>
<dbReference type="GO" id="GO:0005524">
    <property type="term" value="F:ATP binding"/>
    <property type="evidence" value="ECO:0007669"/>
    <property type="project" value="UniProtKB-UniRule"/>
</dbReference>
<comment type="similarity">
    <text evidence="8">Belongs to the TRAFAC class myosin-kinesin ATPase superfamily. Kinesin family. KIN-8 subfamily.</text>
</comment>
<feature type="domain" description="Kinesin motor" evidence="12">
    <location>
        <begin position="54"/>
        <end position="394"/>
    </location>
</feature>
<dbReference type="SUPFAM" id="SSF52540">
    <property type="entry name" value="P-loop containing nucleoside triphosphate hydrolases"/>
    <property type="match status" value="1"/>
</dbReference>
<feature type="coiled-coil region" evidence="11">
    <location>
        <begin position="539"/>
        <end position="573"/>
    </location>
</feature>
<evidence type="ECO:0000256" key="2">
    <source>
        <dbReference type="ARBA" id="ARBA00022701"/>
    </source>
</evidence>
<dbReference type="FunFam" id="3.40.850.10:FF:000054">
    <property type="entry name" value="Kinesin-like protein"/>
    <property type="match status" value="1"/>
</dbReference>
<dbReference type="OrthoDB" id="3176171at2759"/>
<dbReference type="GO" id="GO:0007018">
    <property type="term" value="P:microtubule-based movement"/>
    <property type="evidence" value="ECO:0007669"/>
    <property type="project" value="InterPro"/>
</dbReference>
<dbReference type="Gene3D" id="3.40.850.10">
    <property type="entry name" value="Kinesin motor domain"/>
    <property type="match status" value="1"/>
</dbReference>
<keyword evidence="3 9" id="KW-0547">Nucleotide-binding</keyword>
<evidence type="ECO:0000256" key="5">
    <source>
        <dbReference type="ARBA" id="ARBA00023054"/>
    </source>
</evidence>
<dbReference type="PANTHER" id="PTHR47968:SF65">
    <property type="entry name" value="KINESIN MOTOR DOMAIN-CONTAINING PROTEIN"/>
    <property type="match status" value="1"/>
</dbReference>
<evidence type="ECO:0000256" key="10">
    <source>
        <dbReference type="RuleBase" id="RU000394"/>
    </source>
</evidence>
<evidence type="ECO:0000256" key="1">
    <source>
        <dbReference type="ARBA" id="ARBA00004245"/>
    </source>
</evidence>
<dbReference type="PRINTS" id="PR00380">
    <property type="entry name" value="KINESINHEAVY"/>
</dbReference>
<feature type="coiled-coil region" evidence="11">
    <location>
        <begin position="409"/>
        <end position="436"/>
    </location>
</feature>
<dbReference type="InterPro" id="IPR027640">
    <property type="entry name" value="Kinesin-like_fam"/>
</dbReference>
<comment type="subcellular location">
    <subcellularLocation>
        <location evidence="1">Cytoplasm</location>
        <location evidence="1">Cytoskeleton</location>
    </subcellularLocation>
</comment>
<dbReference type="CDD" id="cd01370">
    <property type="entry name" value="KISc_KIP3_like"/>
    <property type="match status" value="1"/>
</dbReference>
<keyword evidence="14" id="KW-1185">Reference proteome</keyword>
<evidence type="ECO:0000256" key="3">
    <source>
        <dbReference type="ARBA" id="ARBA00022741"/>
    </source>
</evidence>
<dbReference type="GO" id="GO:0008017">
    <property type="term" value="F:microtubule binding"/>
    <property type="evidence" value="ECO:0007669"/>
    <property type="project" value="InterPro"/>
</dbReference>
<evidence type="ECO:0000256" key="4">
    <source>
        <dbReference type="ARBA" id="ARBA00022840"/>
    </source>
</evidence>
<keyword evidence="4 9" id="KW-0067">ATP-binding</keyword>
<keyword evidence="7" id="KW-0963">Cytoplasm</keyword>
<organism evidence="13 14">
    <name type="scientific">Folsomia candida</name>
    <name type="common">Springtail</name>
    <dbReference type="NCBI Taxonomy" id="158441"/>
    <lineage>
        <taxon>Eukaryota</taxon>
        <taxon>Metazoa</taxon>
        <taxon>Ecdysozoa</taxon>
        <taxon>Arthropoda</taxon>
        <taxon>Hexapoda</taxon>
        <taxon>Collembola</taxon>
        <taxon>Entomobryomorpha</taxon>
        <taxon>Isotomoidea</taxon>
        <taxon>Isotomidae</taxon>
        <taxon>Proisotominae</taxon>
        <taxon>Folsomia</taxon>
    </lineage>
</organism>
<evidence type="ECO:0000256" key="7">
    <source>
        <dbReference type="ARBA" id="ARBA00023212"/>
    </source>
</evidence>
<gene>
    <name evidence="13" type="ORF">Fcan01_12566</name>
</gene>
<evidence type="ECO:0000256" key="8">
    <source>
        <dbReference type="ARBA" id="ARBA00060769"/>
    </source>
</evidence>
<keyword evidence="5 11" id="KW-0175">Coiled coil</keyword>
<name>A0A226E690_FOLCA</name>
<feature type="binding site" evidence="9">
    <location>
        <begin position="155"/>
        <end position="162"/>
    </location>
    <ligand>
        <name>ATP</name>
        <dbReference type="ChEBI" id="CHEBI:30616"/>
    </ligand>
</feature>
<dbReference type="GO" id="GO:0005874">
    <property type="term" value="C:microtubule"/>
    <property type="evidence" value="ECO:0007669"/>
    <property type="project" value="UniProtKB-KW"/>
</dbReference>
<evidence type="ECO:0000256" key="9">
    <source>
        <dbReference type="PROSITE-ProRule" id="PRU00283"/>
    </source>
</evidence>
<protein>
    <recommendedName>
        <fullName evidence="10">Kinesin-like protein</fullName>
    </recommendedName>
</protein>
<dbReference type="Pfam" id="PF00225">
    <property type="entry name" value="Kinesin"/>
    <property type="match status" value="1"/>
</dbReference>
<reference evidence="13 14" key="1">
    <citation type="submission" date="2015-12" db="EMBL/GenBank/DDBJ databases">
        <title>The genome of Folsomia candida.</title>
        <authorList>
            <person name="Faddeeva A."/>
            <person name="Derks M.F."/>
            <person name="Anvar Y."/>
            <person name="Smit S."/>
            <person name="Van Straalen N."/>
            <person name="Roelofs D."/>
        </authorList>
    </citation>
    <scope>NUCLEOTIDE SEQUENCE [LARGE SCALE GENOMIC DNA]</scope>
    <source>
        <strain evidence="13 14">VU population</strain>
        <tissue evidence="13">Whole body</tissue>
    </source>
</reference>
<accession>A0A226E690</accession>
<dbReference type="SMART" id="SM00129">
    <property type="entry name" value="KISc"/>
    <property type="match status" value="1"/>
</dbReference>
<keyword evidence="7" id="KW-0206">Cytoskeleton</keyword>
<evidence type="ECO:0000256" key="6">
    <source>
        <dbReference type="ARBA" id="ARBA00023175"/>
    </source>
</evidence>